<protein>
    <submittedName>
        <fullName evidence="7">AMP-dependent synthetase</fullName>
    </submittedName>
</protein>
<dbReference type="Pfam" id="PF00550">
    <property type="entry name" value="PP-binding"/>
    <property type="match status" value="1"/>
</dbReference>
<dbReference type="InterPro" id="IPR036736">
    <property type="entry name" value="ACP-like_sf"/>
</dbReference>
<name>A0A1Q4HDE1_9MYCO</name>
<feature type="transmembrane region" description="Helical" evidence="3">
    <location>
        <begin position="557"/>
        <end position="576"/>
    </location>
</feature>
<dbReference type="SUPFAM" id="SSF47336">
    <property type="entry name" value="ACP-like"/>
    <property type="match status" value="1"/>
</dbReference>
<evidence type="ECO:0000256" key="2">
    <source>
        <dbReference type="ARBA" id="ARBA00022553"/>
    </source>
</evidence>
<dbReference type="PANTHER" id="PTHR43767">
    <property type="entry name" value="LONG-CHAIN-FATTY-ACID--COA LIGASE"/>
    <property type="match status" value="1"/>
</dbReference>
<dbReference type="Proteomes" id="UP000220340">
    <property type="component" value="Unassembled WGS sequence"/>
</dbReference>
<dbReference type="PROSITE" id="PS00012">
    <property type="entry name" value="PHOSPHOPANTETHEINE"/>
    <property type="match status" value="1"/>
</dbReference>
<evidence type="ECO:0000313" key="7">
    <source>
        <dbReference type="EMBL" id="PEG55905.1"/>
    </source>
</evidence>
<proteinExistence type="predicted"/>
<dbReference type="OrthoDB" id="8445630at2"/>
<dbReference type="AlphaFoldDB" id="A0A1Q4HDE1"/>
<dbReference type="Pfam" id="PF00501">
    <property type="entry name" value="AMP-binding"/>
    <property type="match status" value="1"/>
</dbReference>
<feature type="transmembrane region" description="Helical" evidence="3">
    <location>
        <begin position="829"/>
        <end position="850"/>
    </location>
</feature>
<keyword evidence="3" id="KW-1133">Transmembrane helix</keyword>
<evidence type="ECO:0000313" key="8">
    <source>
        <dbReference type="Proteomes" id="UP000220340"/>
    </source>
</evidence>
<feature type="transmembrane region" description="Helical" evidence="3">
    <location>
        <begin position="778"/>
        <end position="800"/>
    </location>
</feature>
<feature type="domain" description="Acyltransferase 3" evidence="6">
    <location>
        <begin position="541"/>
        <end position="842"/>
    </location>
</feature>
<feature type="domain" description="AMP-dependent synthetase/ligase" evidence="4">
    <location>
        <begin position="19"/>
        <end position="327"/>
    </location>
</feature>
<dbReference type="EMBL" id="PDCR01000003">
    <property type="protein sequence ID" value="PEG55905.1"/>
    <property type="molecule type" value="Genomic_DNA"/>
</dbReference>
<dbReference type="RefSeq" id="WP_073856727.1">
    <property type="nucleotide sequence ID" value="NZ_BAAATC010000008.1"/>
</dbReference>
<keyword evidence="3" id="KW-0812">Transmembrane</keyword>
<evidence type="ECO:0000259" key="4">
    <source>
        <dbReference type="Pfam" id="PF00501"/>
    </source>
</evidence>
<dbReference type="InterPro" id="IPR002656">
    <property type="entry name" value="Acyl_transf_3_dom"/>
</dbReference>
<dbReference type="STRING" id="1801.BRW64_13365"/>
<evidence type="ECO:0000256" key="3">
    <source>
        <dbReference type="SAM" id="Phobius"/>
    </source>
</evidence>
<dbReference type="SUPFAM" id="SSF56801">
    <property type="entry name" value="Acetyl-CoA synthetase-like"/>
    <property type="match status" value="1"/>
</dbReference>
<dbReference type="Gene3D" id="1.10.1200.10">
    <property type="entry name" value="ACP-like"/>
    <property type="match status" value="1"/>
</dbReference>
<feature type="transmembrane region" description="Helical" evidence="3">
    <location>
        <begin position="596"/>
        <end position="614"/>
    </location>
</feature>
<dbReference type="InterPro" id="IPR050237">
    <property type="entry name" value="ATP-dep_AMP-bd_enzyme"/>
</dbReference>
<feature type="transmembrane region" description="Helical" evidence="3">
    <location>
        <begin position="647"/>
        <end position="668"/>
    </location>
</feature>
<evidence type="ECO:0000256" key="1">
    <source>
        <dbReference type="ARBA" id="ARBA00022450"/>
    </source>
</evidence>
<dbReference type="Gene3D" id="3.40.50.12780">
    <property type="entry name" value="N-terminal domain of ligase-like"/>
    <property type="match status" value="1"/>
</dbReference>
<dbReference type="InterPro" id="IPR000873">
    <property type="entry name" value="AMP-dep_synth/lig_dom"/>
</dbReference>
<comment type="caution">
    <text evidence="7">The sequence shown here is derived from an EMBL/GenBank/DDBJ whole genome shotgun (WGS) entry which is preliminary data.</text>
</comment>
<feature type="transmembrane region" description="Helical" evidence="3">
    <location>
        <begin position="675"/>
        <end position="692"/>
    </location>
</feature>
<dbReference type="PANTHER" id="PTHR43767:SF10">
    <property type="entry name" value="SURFACTIN SYNTHASE SUBUNIT 1"/>
    <property type="match status" value="1"/>
</dbReference>
<dbReference type="InterPro" id="IPR042099">
    <property type="entry name" value="ANL_N_sf"/>
</dbReference>
<dbReference type="GO" id="GO:0016747">
    <property type="term" value="F:acyltransferase activity, transferring groups other than amino-acyl groups"/>
    <property type="evidence" value="ECO:0007669"/>
    <property type="project" value="InterPro"/>
</dbReference>
<organism evidence="7 8">
    <name type="scientific">Mycolicibacterium diernhoferi</name>
    <dbReference type="NCBI Taxonomy" id="1801"/>
    <lineage>
        <taxon>Bacteria</taxon>
        <taxon>Bacillati</taxon>
        <taxon>Actinomycetota</taxon>
        <taxon>Actinomycetes</taxon>
        <taxon>Mycobacteriales</taxon>
        <taxon>Mycobacteriaceae</taxon>
        <taxon>Mycolicibacterium</taxon>
    </lineage>
</organism>
<keyword evidence="1" id="KW-0596">Phosphopantetheine</keyword>
<sequence>MTIWTSGARLGLGFLDGWDEYADHPALITDRHTITYAELGERVEAAAGLSAGARCLVLIELKNTVAAIVSYLAALRAGHVVLVASDADARDALVAAYDPDVVVGADGEDEWRVDRRRTVPRHDLHPDLALLLSTSGSTGSPKLVRLSYENLDSNAKAIAQYLGIDGTDRAITVLPLSYCYGLSVLHSHLARGAAVVVTGLSVVDPDLWDLARTSEATSFAGVPYTFDLLDRIGFADLELPGLRYVTQAGGKMGADRVRRFAELGRRRGWDLVVMYGQTEATARMAYLPPDRVLDAPEAIGQPIPGGKFTIDGDSELIYHGPNVMLGYAQTVDDLAAGRDVDCLHTGDLARRREDGLYEIVGRRSRFLKLFGLRVDLDQLEQSLLAEGIEALCIGDDARLVVAVARSRLDPASVICAKLGLPAAAVGTVVLDELPRNANGKPDYAAVARLAESRLANTGPAAEKSDVRGLYREILGADEVMDSDTFVSLGGDSLSFVETSRRLENLLETLPTDWYLMTVAELERTARGRPRGLLAWQELSTVLRAVAIVLVCANHVGLSHLFGGAHVLLAAAGYSFARFQLNAVAAGGRIRPLVRSIARITVPSVLVIATGYVITRQYQVWNILLIEHFFAPDGPELGPDGWDPVWNYWFIEVLVLALVLSAVLLSIPAARRLERAWPFGFAVGLLGICLFLRFEPIAGDGPMELYRPVATGWLFALGWAAARTTRYRHRLLLTAAAVGGAMLPGFSDGDNGRKLVVACGLLLLIWVTRLPVPFGLRRVTAVLASASLLIYLTQPLTLFLLDRVQSPLVDQPSVAASGAGHPGVLQDLRLVVATVIALAVGVVAWKAYEFVLRHLMRLRRYQLHARQHDGVVP</sequence>
<feature type="domain" description="Carrier" evidence="5">
    <location>
        <begin position="465"/>
        <end position="511"/>
    </location>
</feature>
<evidence type="ECO:0000259" key="6">
    <source>
        <dbReference type="Pfam" id="PF01757"/>
    </source>
</evidence>
<keyword evidence="3" id="KW-0472">Membrane</keyword>
<accession>A0A1Q4HDE1</accession>
<keyword evidence="8" id="KW-1185">Reference proteome</keyword>
<dbReference type="InterPro" id="IPR006162">
    <property type="entry name" value="Ppantetheine_attach_site"/>
</dbReference>
<dbReference type="InterPro" id="IPR009081">
    <property type="entry name" value="PP-bd_ACP"/>
</dbReference>
<keyword evidence="2" id="KW-0597">Phosphoprotein</keyword>
<feature type="transmembrane region" description="Helical" evidence="3">
    <location>
        <begin position="704"/>
        <end position="721"/>
    </location>
</feature>
<evidence type="ECO:0000259" key="5">
    <source>
        <dbReference type="Pfam" id="PF00550"/>
    </source>
</evidence>
<dbReference type="Pfam" id="PF01757">
    <property type="entry name" value="Acyl_transf_3"/>
    <property type="match status" value="1"/>
</dbReference>
<gene>
    <name evidence="7" type="ORF">CRI78_02625</name>
</gene>
<reference evidence="7 8" key="1">
    <citation type="submission" date="2017-10" db="EMBL/GenBank/DDBJ databases">
        <title>The new phylogeny of genus Mycobacterium.</title>
        <authorList>
            <person name="Tortoli E."/>
            <person name="Trovato A."/>
            <person name="Cirillo D.M."/>
        </authorList>
    </citation>
    <scope>NUCLEOTIDE SEQUENCE [LARGE SCALE GENOMIC DNA]</scope>
    <source>
        <strain evidence="7 8">IP141170001</strain>
    </source>
</reference>